<feature type="domain" description="HTH lacI-type" evidence="4">
    <location>
        <begin position="2"/>
        <end position="47"/>
    </location>
</feature>
<dbReference type="Pfam" id="PF00356">
    <property type="entry name" value="LacI"/>
    <property type="match status" value="1"/>
</dbReference>
<accession>A0A179CK86</accession>
<dbReference type="GO" id="GO:0000976">
    <property type="term" value="F:transcription cis-regulatory region binding"/>
    <property type="evidence" value="ECO:0007669"/>
    <property type="project" value="TreeGrafter"/>
</dbReference>
<dbReference type="CDD" id="cd01392">
    <property type="entry name" value="HTH_LacI"/>
    <property type="match status" value="1"/>
</dbReference>
<name>A0A179CK86_9LACO</name>
<dbReference type="PROSITE" id="PS00356">
    <property type="entry name" value="HTH_LACI_1"/>
    <property type="match status" value="1"/>
</dbReference>
<reference evidence="6" key="1">
    <citation type="submission" date="2016-03" db="EMBL/GenBank/DDBJ databases">
        <authorList>
            <person name="Johnson T.J."/>
            <person name="Youmans B."/>
            <person name="Case K."/>
            <person name="Noll S."/>
        </authorList>
    </citation>
    <scope>NUCLEOTIDE SEQUENCE [LARGE SCALE GENOMIC DNA]</scope>
    <source>
        <strain evidence="6">UMNLAv8</strain>
    </source>
</reference>
<dbReference type="InterPro" id="IPR010982">
    <property type="entry name" value="Lambda_DNA-bd_dom_sf"/>
</dbReference>
<protein>
    <submittedName>
        <fullName evidence="5">LacI family transcriptional regulator</fullName>
    </submittedName>
</protein>
<keyword evidence="2" id="KW-0238">DNA-binding</keyword>
<dbReference type="OrthoDB" id="43195at2"/>
<dbReference type="AlphaFoldDB" id="A0A179CK86"/>
<dbReference type="Proteomes" id="UP000078520">
    <property type="component" value="Unassembled WGS sequence"/>
</dbReference>
<evidence type="ECO:0000256" key="2">
    <source>
        <dbReference type="ARBA" id="ARBA00023125"/>
    </source>
</evidence>
<dbReference type="CDD" id="cd01544">
    <property type="entry name" value="PBP1_GalR"/>
    <property type="match status" value="1"/>
</dbReference>
<dbReference type="InterPro" id="IPR046335">
    <property type="entry name" value="LacI/GalR-like_sensor"/>
</dbReference>
<dbReference type="SMART" id="SM00354">
    <property type="entry name" value="HTH_LACI"/>
    <property type="match status" value="1"/>
</dbReference>
<dbReference type="Gene3D" id="1.10.260.40">
    <property type="entry name" value="lambda repressor-like DNA-binding domains"/>
    <property type="match status" value="1"/>
</dbReference>
<keyword evidence="3" id="KW-0804">Transcription</keyword>
<evidence type="ECO:0000259" key="4">
    <source>
        <dbReference type="PROSITE" id="PS50932"/>
    </source>
</evidence>
<dbReference type="EMBL" id="LVKI01000061">
    <property type="protein sequence ID" value="OAQ05980.1"/>
    <property type="molecule type" value="Genomic_DNA"/>
</dbReference>
<dbReference type="PRINTS" id="PR00036">
    <property type="entry name" value="HTHLACI"/>
</dbReference>
<dbReference type="RefSeq" id="WP_064207575.1">
    <property type="nucleotide sequence ID" value="NZ_LVKC01000030.1"/>
</dbReference>
<dbReference type="Gene3D" id="3.40.50.2300">
    <property type="match status" value="2"/>
</dbReference>
<evidence type="ECO:0000313" key="5">
    <source>
        <dbReference type="EMBL" id="OAQ05980.1"/>
    </source>
</evidence>
<organism evidence="5 6">
    <name type="scientific">Ligilactobacillus aviarius</name>
    <dbReference type="NCBI Taxonomy" id="1606"/>
    <lineage>
        <taxon>Bacteria</taxon>
        <taxon>Bacillati</taxon>
        <taxon>Bacillota</taxon>
        <taxon>Bacilli</taxon>
        <taxon>Lactobacillales</taxon>
        <taxon>Lactobacillaceae</taxon>
        <taxon>Ligilactobacillus</taxon>
    </lineage>
</organism>
<dbReference type="SUPFAM" id="SSF47413">
    <property type="entry name" value="lambda repressor-like DNA-binding domains"/>
    <property type="match status" value="1"/>
</dbReference>
<keyword evidence="1" id="KW-0805">Transcription regulation</keyword>
<evidence type="ECO:0000313" key="6">
    <source>
        <dbReference type="Proteomes" id="UP000078520"/>
    </source>
</evidence>
<dbReference type="PANTHER" id="PTHR30146">
    <property type="entry name" value="LACI-RELATED TRANSCRIPTIONAL REPRESSOR"/>
    <property type="match status" value="1"/>
</dbReference>
<dbReference type="InterPro" id="IPR000843">
    <property type="entry name" value="HTH_LacI"/>
</dbReference>
<dbReference type="GO" id="GO:0003700">
    <property type="term" value="F:DNA-binding transcription factor activity"/>
    <property type="evidence" value="ECO:0007669"/>
    <property type="project" value="TreeGrafter"/>
</dbReference>
<dbReference type="Pfam" id="PF13377">
    <property type="entry name" value="Peripla_BP_3"/>
    <property type="match status" value="1"/>
</dbReference>
<evidence type="ECO:0000256" key="3">
    <source>
        <dbReference type="ARBA" id="ARBA00023163"/>
    </source>
</evidence>
<dbReference type="InterPro" id="IPR028082">
    <property type="entry name" value="Peripla_BP_I"/>
</dbReference>
<gene>
    <name evidence="5" type="ORF">A3O14_01160</name>
</gene>
<dbReference type="PROSITE" id="PS50932">
    <property type="entry name" value="HTH_LACI_2"/>
    <property type="match status" value="1"/>
</dbReference>
<evidence type="ECO:0000256" key="1">
    <source>
        <dbReference type="ARBA" id="ARBA00023015"/>
    </source>
</evidence>
<dbReference type="SUPFAM" id="SSF53822">
    <property type="entry name" value="Periplasmic binding protein-like I"/>
    <property type="match status" value="1"/>
</dbReference>
<dbReference type="PANTHER" id="PTHR30146:SF149">
    <property type="entry name" value="HTH-TYPE TRANSCRIPTIONAL REGULATOR EBGR"/>
    <property type="match status" value="1"/>
</dbReference>
<sequence length="331" mass="37459">MATIKDIAAMANVSSATVSRVLNYDKTLSVSEETKKRIFMAAEKLDYLTKRKQKKKNVGGTIAIIQWYTEQEELDDLYYYSIRTGIEQRLHELKYNVHRVFHNDSLERAQNVDGIIAIGKYSDDEIKHFEKINSNLVFVDSNTLAFNHSCVVPDINDAVTEVIDYFIDHGQNKIGLLAGEESTNDGQKDIIDPRFTSFKNYLTDLSLYKSKYVYVGEFTAKSGYEMMKQAITELGNDLPHAFFAANDSIGIGAMRALQEANIKIPEEVGIISFNDTSIAKYVYPSLSSVRVYTKQMGIEAANRLKSIIENGDEYCQMITLKTKLILRDSSI</sequence>
<proteinExistence type="predicted"/>
<comment type="caution">
    <text evidence="5">The sequence shown here is derived from an EMBL/GenBank/DDBJ whole genome shotgun (WGS) entry which is preliminary data.</text>
</comment>